<reference evidence="2 3" key="1">
    <citation type="submission" date="2019-10" db="EMBL/GenBank/DDBJ databases">
        <title>Alkalibaculum tamaniensis sp.nov., a new alkaliphilic acetogen, isolated on methoxylated aromatics from a mud volcano.</title>
        <authorList>
            <person name="Khomyakova M.A."/>
            <person name="Merkel A.Y."/>
            <person name="Bonch-Osmolovskaya E.A."/>
            <person name="Slobodkin A.I."/>
        </authorList>
    </citation>
    <scope>NUCLEOTIDE SEQUENCE [LARGE SCALE GENOMIC DNA]</scope>
    <source>
        <strain evidence="2 3">M08DMB</strain>
    </source>
</reference>
<dbReference type="EMBL" id="WHNX01000002">
    <property type="protein sequence ID" value="MPW24413.1"/>
    <property type="molecule type" value="Genomic_DNA"/>
</dbReference>
<evidence type="ECO:0000313" key="2">
    <source>
        <dbReference type="EMBL" id="MPW24413.1"/>
    </source>
</evidence>
<organism evidence="2 3">
    <name type="scientific">Alkalibaculum sporogenes</name>
    <dbReference type="NCBI Taxonomy" id="2655001"/>
    <lineage>
        <taxon>Bacteria</taxon>
        <taxon>Bacillati</taxon>
        <taxon>Bacillota</taxon>
        <taxon>Clostridia</taxon>
        <taxon>Eubacteriales</taxon>
        <taxon>Eubacteriaceae</taxon>
        <taxon>Alkalibaculum</taxon>
    </lineage>
</organism>
<accession>A0A6A7K5J0</accession>
<evidence type="ECO:0000313" key="3">
    <source>
        <dbReference type="Proteomes" id="UP000440004"/>
    </source>
</evidence>
<dbReference type="InterPro" id="IPR025699">
    <property type="entry name" value="ABC2_memb-like"/>
</dbReference>
<dbReference type="PANTHER" id="PTHR41309">
    <property type="entry name" value="MEMBRANE PROTEIN-RELATED"/>
    <property type="match status" value="1"/>
</dbReference>
<keyword evidence="1" id="KW-0472">Membrane</keyword>
<feature type="transmembrane region" description="Helical" evidence="1">
    <location>
        <begin position="82"/>
        <end position="106"/>
    </location>
</feature>
<proteinExistence type="predicted"/>
<dbReference type="Pfam" id="PF13346">
    <property type="entry name" value="ABC2_membrane_5"/>
    <property type="match status" value="1"/>
</dbReference>
<dbReference type="PANTHER" id="PTHR41309:SF2">
    <property type="entry name" value="MEMBRANE PROTEIN"/>
    <property type="match status" value="1"/>
</dbReference>
<feature type="transmembrane region" description="Helical" evidence="1">
    <location>
        <begin position="16"/>
        <end position="32"/>
    </location>
</feature>
<dbReference type="RefSeq" id="WP_152800870.1">
    <property type="nucleotide sequence ID" value="NZ_WHNX01000002.1"/>
</dbReference>
<dbReference type="AlphaFoldDB" id="A0A6A7K5J0"/>
<feature type="transmembrane region" description="Helical" evidence="1">
    <location>
        <begin position="112"/>
        <end position="138"/>
    </location>
</feature>
<feature type="transmembrane region" description="Helical" evidence="1">
    <location>
        <begin position="181"/>
        <end position="199"/>
    </location>
</feature>
<name>A0A6A7K5J0_9FIRM</name>
<dbReference type="Proteomes" id="UP000440004">
    <property type="component" value="Unassembled WGS sequence"/>
</dbReference>
<evidence type="ECO:0000256" key="1">
    <source>
        <dbReference type="SAM" id="Phobius"/>
    </source>
</evidence>
<feature type="transmembrane region" description="Helical" evidence="1">
    <location>
        <begin position="150"/>
        <end position="169"/>
    </location>
</feature>
<sequence length="207" mass="23289">MKGLLIKDLLAMKKQGKTIIALLFFYIIYAVTFKNVSMLGMVIVLICAMMPITTLSYDEKCKWDSFALSTTVSRKTLVLSKYIFSIILILCAIVIVALLSSLMVFFSKELEIVDALLMSAGLGGIALVFLTLTLPLLFKFGVEKGRMLMLATFLIPSMIIMLFSNFGFSLPDEQVLRHMSYVSPIIIFFLIFISIKVSIKIVHKKEF</sequence>
<keyword evidence="3" id="KW-1185">Reference proteome</keyword>
<keyword evidence="1" id="KW-1133">Transmembrane helix</keyword>
<comment type="caution">
    <text evidence="2">The sequence shown here is derived from an EMBL/GenBank/DDBJ whole genome shotgun (WGS) entry which is preliminary data.</text>
</comment>
<gene>
    <name evidence="2" type="ORF">GC105_01225</name>
</gene>
<protein>
    <submittedName>
        <fullName evidence="2">ABC-2 transporter permease</fullName>
    </submittedName>
</protein>
<keyword evidence="1" id="KW-0812">Transmembrane</keyword>
<feature type="transmembrane region" description="Helical" evidence="1">
    <location>
        <begin position="38"/>
        <end position="57"/>
    </location>
</feature>